<organism evidence="2 3">
    <name type="scientific">Ajellomyces capsulatus (strain H88)</name>
    <name type="common">Darling's disease fungus</name>
    <name type="synonym">Histoplasma capsulatum</name>
    <dbReference type="NCBI Taxonomy" id="544711"/>
    <lineage>
        <taxon>Eukaryota</taxon>
        <taxon>Fungi</taxon>
        <taxon>Dikarya</taxon>
        <taxon>Ascomycota</taxon>
        <taxon>Pezizomycotina</taxon>
        <taxon>Eurotiomycetes</taxon>
        <taxon>Eurotiomycetidae</taxon>
        <taxon>Onygenales</taxon>
        <taxon>Ajellomycetaceae</taxon>
        <taxon>Histoplasma</taxon>
    </lineage>
</organism>
<keyword evidence="1" id="KW-0472">Membrane</keyword>
<keyword evidence="1" id="KW-1133">Transmembrane helix</keyword>
<dbReference type="VEuPathDB" id="FungiDB:I7I53_04186"/>
<dbReference type="Proteomes" id="UP000663419">
    <property type="component" value="Chromosome 5"/>
</dbReference>
<accession>A0A8A1LUI8</accession>
<evidence type="ECO:0000313" key="2">
    <source>
        <dbReference type="EMBL" id="QSS56084.1"/>
    </source>
</evidence>
<dbReference type="AlphaFoldDB" id="A0A8A1LUI8"/>
<evidence type="ECO:0000256" key="1">
    <source>
        <dbReference type="SAM" id="Phobius"/>
    </source>
</evidence>
<feature type="transmembrane region" description="Helical" evidence="1">
    <location>
        <begin position="12"/>
        <end position="30"/>
    </location>
</feature>
<name>A0A8A1LUI8_AJEC8</name>
<reference evidence="2" key="1">
    <citation type="submission" date="2021-01" db="EMBL/GenBank/DDBJ databases">
        <title>Chromosome-level genome assembly of a human fungal pathogen reveals clustering of transcriptionally co-regulated genes.</title>
        <authorList>
            <person name="Voorhies M."/>
            <person name="Cohen S."/>
            <person name="Shea T.P."/>
            <person name="Petrus S."/>
            <person name="Munoz J.F."/>
            <person name="Poplawski S."/>
            <person name="Goldman W.E."/>
            <person name="Michael T."/>
            <person name="Cuomo C.A."/>
            <person name="Sil A."/>
            <person name="Beyhan S."/>
        </authorList>
    </citation>
    <scope>NUCLEOTIDE SEQUENCE</scope>
    <source>
        <strain evidence="2">H88</strain>
    </source>
</reference>
<evidence type="ECO:0000313" key="3">
    <source>
        <dbReference type="Proteomes" id="UP000663419"/>
    </source>
</evidence>
<keyword evidence="1" id="KW-0812">Transmembrane</keyword>
<sequence>MRLIYPSIAHGCQFYTGLLIMLLSMLISFIDWLLLALLALLALLYLMLNSIGSSIFNSWNSQILYLLLNQIQI</sequence>
<feature type="transmembrane region" description="Helical" evidence="1">
    <location>
        <begin position="36"/>
        <end position="56"/>
    </location>
</feature>
<protein>
    <submittedName>
        <fullName evidence="2">Uncharacterized protein</fullName>
    </submittedName>
</protein>
<dbReference type="EMBL" id="CP069106">
    <property type="protein sequence ID" value="QSS56084.1"/>
    <property type="molecule type" value="Genomic_DNA"/>
</dbReference>
<proteinExistence type="predicted"/>
<gene>
    <name evidence="2" type="ORF">I7I53_04186</name>
</gene>